<organism evidence="1 2">
    <name type="scientific">Puccinia sorghi</name>
    <dbReference type="NCBI Taxonomy" id="27349"/>
    <lineage>
        <taxon>Eukaryota</taxon>
        <taxon>Fungi</taxon>
        <taxon>Dikarya</taxon>
        <taxon>Basidiomycota</taxon>
        <taxon>Pucciniomycotina</taxon>
        <taxon>Pucciniomycetes</taxon>
        <taxon>Pucciniales</taxon>
        <taxon>Pucciniaceae</taxon>
        <taxon>Puccinia</taxon>
    </lineage>
</organism>
<proteinExistence type="predicted"/>
<evidence type="ECO:0000313" key="2">
    <source>
        <dbReference type="Proteomes" id="UP000037035"/>
    </source>
</evidence>
<dbReference type="GO" id="GO:0016740">
    <property type="term" value="F:transferase activity"/>
    <property type="evidence" value="ECO:0007669"/>
    <property type="project" value="UniProtKB-KW"/>
</dbReference>
<dbReference type="AlphaFoldDB" id="A0A0L6VE92"/>
<reference evidence="1 2" key="1">
    <citation type="submission" date="2015-08" db="EMBL/GenBank/DDBJ databases">
        <title>Next Generation Sequencing and Analysis of the Genome of Puccinia sorghi L Schw, the Causal Agent of Maize Common Rust.</title>
        <authorList>
            <person name="Rochi L."/>
            <person name="Burguener G."/>
            <person name="Darino M."/>
            <person name="Turjanski A."/>
            <person name="Kreff E."/>
            <person name="Dieguez M.J."/>
            <person name="Sacco F."/>
        </authorList>
    </citation>
    <scope>NUCLEOTIDE SEQUENCE [LARGE SCALE GENOMIC DNA]</scope>
    <source>
        <strain evidence="1 2">RO10H11247</strain>
    </source>
</reference>
<evidence type="ECO:0000313" key="1">
    <source>
        <dbReference type="EMBL" id="KNZ58862.1"/>
    </source>
</evidence>
<accession>A0A0L6VE92</accession>
<dbReference type="VEuPathDB" id="FungiDB:VP01_1845g1"/>
<dbReference type="EMBL" id="LAVV01006665">
    <property type="protein sequence ID" value="KNZ58862.1"/>
    <property type="molecule type" value="Genomic_DNA"/>
</dbReference>
<protein>
    <submittedName>
        <fullName evidence="1">Glutamyl-tRNA(Gln) amidotransferase subunit B, mitochondrial</fullName>
    </submittedName>
</protein>
<keyword evidence="1" id="KW-0808">Transferase</keyword>
<dbReference type="Proteomes" id="UP000037035">
    <property type="component" value="Unassembled WGS sequence"/>
</dbReference>
<comment type="caution">
    <text evidence="1">The sequence shown here is derived from an EMBL/GenBank/DDBJ whole genome shotgun (WGS) entry which is preliminary data.</text>
</comment>
<gene>
    <name evidence="1" type="ORF">VP01_1845g1</name>
</gene>
<name>A0A0L6VE92_9BASI</name>
<sequence>MEKELLRCDLNVLFSLPESSLQASRYKVKNFNWFGHIKHAFFKLNFLPIPKGRGLKWRPNGLIWLSINPSGFKIRRHRQIMI</sequence>
<keyword evidence="2" id="KW-1185">Reference proteome</keyword>